<accession>A0A6A5Q7W4</accession>
<evidence type="ECO:0000256" key="1">
    <source>
        <dbReference type="SAM" id="Phobius"/>
    </source>
</evidence>
<keyword evidence="1" id="KW-0812">Transmembrane</keyword>
<keyword evidence="1" id="KW-1133">Transmembrane helix</keyword>
<dbReference type="Proteomes" id="UP000800096">
    <property type="component" value="Unassembled WGS sequence"/>
</dbReference>
<name>A0A6A5Q7W4_AMPQU</name>
<gene>
    <name evidence="2" type="ORF">BDU57DRAFT_533799</name>
</gene>
<protein>
    <submittedName>
        <fullName evidence="2">Uncharacterized protein</fullName>
    </submittedName>
</protein>
<evidence type="ECO:0000313" key="2">
    <source>
        <dbReference type="EMBL" id="KAF1911020.1"/>
    </source>
</evidence>
<keyword evidence="3" id="KW-1185">Reference proteome</keyword>
<reference evidence="2" key="1">
    <citation type="journal article" date="2020" name="Stud. Mycol.">
        <title>101 Dothideomycetes genomes: a test case for predicting lifestyles and emergence of pathogens.</title>
        <authorList>
            <person name="Haridas S."/>
            <person name="Albert R."/>
            <person name="Binder M."/>
            <person name="Bloem J."/>
            <person name="Labutti K."/>
            <person name="Salamov A."/>
            <person name="Andreopoulos B."/>
            <person name="Baker S."/>
            <person name="Barry K."/>
            <person name="Bills G."/>
            <person name="Bluhm B."/>
            <person name="Cannon C."/>
            <person name="Castanera R."/>
            <person name="Culley D."/>
            <person name="Daum C."/>
            <person name="Ezra D."/>
            <person name="Gonzalez J."/>
            <person name="Henrissat B."/>
            <person name="Kuo A."/>
            <person name="Liang C."/>
            <person name="Lipzen A."/>
            <person name="Lutzoni F."/>
            <person name="Magnuson J."/>
            <person name="Mondo S."/>
            <person name="Nolan M."/>
            <person name="Ohm R."/>
            <person name="Pangilinan J."/>
            <person name="Park H.-J."/>
            <person name="Ramirez L."/>
            <person name="Alfaro M."/>
            <person name="Sun H."/>
            <person name="Tritt A."/>
            <person name="Yoshinaga Y."/>
            <person name="Zwiers L.-H."/>
            <person name="Turgeon B."/>
            <person name="Goodwin S."/>
            <person name="Spatafora J."/>
            <person name="Crous P."/>
            <person name="Grigoriev I."/>
        </authorList>
    </citation>
    <scope>NUCLEOTIDE SEQUENCE</scope>
    <source>
        <strain evidence="2">HMLAC05119</strain>
    </source>
</reference>
<organism evidence="2 3">
    <name type="scientific">Ampelomyces quisqualis</name>
    <name type="common">Powdery mildew agent</name>
    <dbReference type="NCBI Taxonomy" id="50730"/>
    <lineage>
        <taxon>Eukaryota</taxon>
        <taxon>Fungi</taxon>
        <taxon>Dikarya</taxon>
        <taxon>Ascomycota</taxon>
        <taxon>Pezizomycotina</taxon>
        <taxon>Dothideomycetes</taxon>
        <taxon>Pleosporomycetidae</taxon>
        <taxon>Pleosporales</taxon>
        <taxon>Pleosporineae</taxon>
        <taxon>Phaeosphaeriaceae</taxon>
        <taxon>Ampelomyces</taxon>
    </lineage>
</organism>
<sequence length="386" mass="43287">MPCDKEARQSKTANGRSSSLFIAMAFNMFGNNWPDGMYVRHPGRLVVMAVVVGFGSWYAYTVLSFGSSYMPDIPAARLQSGIGESDGRGLACLEEAGLGMGKIREWVDDTVELSLVFGKGDAGFERIADSVQRVARQMESIVPEAQDVRIDMADEVAEMEVAFRAAEHKLAEAHRFNKAPGGTLRLVNGTLAWVQYACSTAKNDCTWTAPFAASQSDQAIYQELIRQLIEIRKNHRRGRQLGMLHNRTSLAHSTTADARHFAVRNWDTRRLAASTCLWWLGRVQCSLRDVSEQKQPELHLGMESFFRGQRRARDHLQAVHDTLWHAKVMGHRLDTWLTKELDRGDKTEERGHGGGDTIGGWERVNEARRQARLSVSFVCAKPQHGM</sequence>
<dbReference type="EMBL" id="ML979147">
    <property type="protein sequence ID" value="KAF1911020.1"/>
    <property type="molecule type" value="Genomic_DNA"/>
</dbReference>
<proteinExistence type="predicted"/>
<evidence type="ECO:0000313" key="3">
    <source>
        <dbReference type="Proteomes" id="UP000800096"/>
    </source>
</evidence>
<keyword evidence="1" id="KW-0472">Membrane</keyword>
<feature type="transmembrane region" description="Helical" evidence="1">
    <location>
        <begin position="45"/>
        <end position="70"/>
    </location>
</feature>
<dbReference type="AlphaFoldDB" id="A0A6A5Q7W4"/>